<evidence type="ECO:0000313" key="4">
    <source>
        <dbReference type="Proteomes" id="UP001174691"/>
    </source>
</evidence>
<dbReference type="PANTHER" id="PTHR38795">
    <property type="entry name" value="DUF6604 DOMAIN-CONTAINING PROTEIN"/>
    <property type="match status" value="1"/>
</dbReference>
<reference evidence="3" key="1">
    <citation type="submission" date="2022-07" db="EMBL/GenBank/DDBJ databases">
        <title>Fungi with potential for degradation of polypropylene.</title>
        <authorList>
            <person name="Gostincar C."/>
        </authorList>
    </citation>
    <scope>NUCLEOTIDE SEQUENCE</scope>
    <source>
        <strain evidence="3">EXF-13287</strain>
    </source>
</reference>
<protein>
    <recommendedName>
        <fullName evidence="2">DUF6604 domain-containing protein</fullName>
    </recommendedName>
</protein>
<dbReference type="PANTHER" id="PTHR38795:SF1">
    <property type="entry name" value="DUF6604 DOMAIN-CONTAINING PROTEIN"/>
    <property type="match status" value="1"/>
</dbReference>
<name>A0AA38R1X8_9PEZI</name>
<dbReference type="Proteomes" id="UP001174691">
    <property type="component" value="Unassembled WGS sequence"/>
</dbReference>
<evidence type="ECO:0000256" key="1">
    <source>
        <dbReference type="SAM" id="MobiDB-lite"/>
    </source>
</evidence>
<feature type="compositionally biased region" description="Polar residues" evidence="1">
    <location>
        <begin position="241"/>
        <end position="256"/>
    </location>
</feature>
<accession>A0AA38R1X8</accession>
<dbReference type="AlphaFoldDB" id="A0AA38R1X8"/>
<evidence type="ECO:0000259" key="2">
    <source>
        <dbReference type="Pfam" id="PF20253"/>
    </source>
</evidence>
<dbReference type="Pfam" id="PF20253">
    <property type="entry name" value="DUF6604"/>
    <property type="match status" value="1"/>
</dbReference>
<keyword evidence="4" id="KW-1185">Reference proteome</keyword>
<feature type="region of interest" description="Disordered" evidence="1">
    <location>
        <begin position="28"/>
        <end position="66"/>
    </location>
</feature>
<organism evidence="3 4">
    <name type="scientific">Coniochaeta hoffmannii</name>
    <dbReference type="NCBI Taxonomy" id="91930"/>
    <lineage>
        <taxon>Eukaryota</taxon>
        <taxon>Fungi</taxon>
        <taxon>Dikarya</taxon>
        <taxon>Ascomycota</taxon>
        <taxon>Pezizomycotina</taxon>
        <taxon>Sordariomycetes</taxon>
        <taxon>Sordariomycetidae</taxon>
        <taxon>Coniochaetales</taxon>
        <taxon>Coniochaetaceae</taxon>
        <taxon>Coniochaeta</taxon>
    </lineage>
</organism>
<dbReference type="InterPro" id="IPR046539">
    <property type="entry name" value="DUF6604"/>
</dbReference>
<feature type="region of interest" description="Disordered" evidence="1">
    <location>
        <begin position="192"/>
        <end position="256"/>
    </location>
</feature>
<dbReference type="EMBL" id="JANBVN010000286">
    <property type="protein sequence ID" value="KAJ9130076.1"/>
    <property type="molecule type" value="Genomic_DNA"/>
</dbReference>
<gene>
    <name evidence="3" type="ORF">NKR19_g10050</name>
</gene>
<feature type="domain" description="DUF6604" evidence="2">
    <location>
        <begin position="11"/>
        <end position="335"/>
    </location>
</feature>
<comment type="caution">
    <text evidence="3">The sequence shown here is derived from an EMBL/GenBank/DDBJ whole genome shotgun (WGS) entry which is preliminary data.</text>
</comment>
<feature type="compositionally biased region" description="Basic residues" evidence="1">
    <location>
        <begin position="217"/>
        <end position="240"/>
    </location>
</feature>
<proteinExistence type="predicted"/>
<evidence type="ECO:0000313" key="3">
    <source>
        <dbReference type="EMBL" id="KAJ9130076.1"/>
    </source>
</evidence>
<feature type="compositionally biased region" description="Acidic residues" evidence="1">
    <location>
        <begin position="193"/>
        <end position="206"/>
    </location>
</feature>
<sequence>MEGQGGLGTWRRYKVGQAQFTQWLKQTSEKVAARKQPTANPPEVTETPSAAAEATSSSKKKKKGKAKISVADINGASSDPASVHWSQLETMATIIVENADPEDIPEAPINILRDVVNLRKKSARFFARVANDTMDETIRARNSAHEHIINVLDRVLGKFEGLRSRVQGREKKEGGTVEVSDLNNMFEHLAVQDGEDGPEDDGEQSSDAEGNLNATARKVKKNKNGGKKKKKGGKAQRPQRRTTANGTASSLSQQHGRNWVDDMQFPNVTRELDEDDPFDYYMLVYCFFEDFNVIRDYVRERWCDYYYDGSVHLNTLAAVTNAACEFFNQMDADLRSVLGVRCRDMAEYESMANMLFFEYGMDHVDYDAYDDLDDEESTDRTFNDEADWLGITTFWDLRFILDNTPPGKVAIRPPSMMEPPSELYGRFRALDRRDFNRRVIIEYMHEAATLKALKKNRFEPTIIPAETEMLLGFQRALEHRYLPSCVVFSLQLFIDIRYIIEHKAEDGFAAMRQTGSWVDRTLEAHKEHATGPRATMLRELNGWQKDNRHYMLEDITLVDKKHRFEVNHFDEPVPEYVLHRCDPVWAGLLDLRAKLTTNDMGDRFASRVPLIEAAAYLYCAARAVGAKTATAIPLWPDMEKFLDTYSDDSQFKLGLLQAPDSAFAILNNWENMMAIFVTPDVSARSKAIAGRKLAQSVGVRTSLLKRYCWLEERAHLGDPTTLFYCHELVMHRLRIDRVRYESEANAEQILAAAKEREASGGTAVGCMPRSATGLNGGTTDQPLLAPMKIDEGVERELRRKAMLAQLSPLEVLKILDDSVESLLDGVLALDYFKLWDESVALLRAVGGAYSPEFRARVGREGAEPDCFAAVPMVIAQELKAGAREDPTGREVLEVLVESVKRYLEHGASSPRGDHLGGTSSP</sequence>